<dbReference type="AlphaFoldDB" id="A0A1E4SS84"/>
<proteinExistence type="predicted"/>
<feature type="compositionally biased region" description="Polar residues" evidence="1">
    <location>
        <begin position="218"/>
        <end position="256"/>
    </location>
</feature>
<dbReference type="EMBL" id="KV453909">
    <property type="protein sequence ID" value="ODV82277.1"/>
    <property type="molecule type" value="Genomic_DNA"/>
</dbReference>
<keyword evidence="3" id="KW-1185">Reference proteome</keyword>
<protein>
    <submittedName>
        <fullName evidence="2">Uncharacterized protein</fullName>
    </submittedName>
</protein>
<dbReference type="Proteomes" id="UP000094285">
    <property type="component" value="Unassembled WGS sequence"/>
</dbReference>
<accession>A0A1E4SS84</accession>
<dbReference type="RefSeq" id="XP_020067399.1">
    <property type="nucleotide sequence ID" value="XM_020208929.1"/>
</dbReference>
<organism evidence="2 3">
    <name type="scientific">Suhomyces tanzawaensis NRRL Y-17324</name>
    <dbReference type="NCBI Taxonomy" id="984487"/>
    <lineage>
        <taxon>Eukaryota</taxon>
        <taxon>Fungi</taxon>
        <taxon>Dikarya</taxon>
        <taxon>Ascomycota</taxon>
        <taxon>Saccharomycotina</taxon>
        <taxon>Pichiomycetes</taxon>
        <taxon>Debaryomycetaceae</taxon>
        <taxon>Suhomyces</taxon>
    </lineage>
</organism>
<dbReference type="InterPro" id="IPR012340">
    <property type="entry name" value="NA-bd_OB-fold"/>
</dbReference>
<feature type="compositionally biased region" description="Low complexity" evidence="1">
    <location>
        <begin position="262"/>
        <end position="276"/>
    </location>
</feature>
<sequence length="480" mass="55171">MPHKPDLGTLPISKLTHKDIDNYQATIFCIALRLDHYDKGNTPDILHVTDFSRNSRLRNFQKPITISEYNIDDDQTLNVSAFRNKLTPVLVEYDQMSRNRFNQIRYDENARGCKKMLLNNLVILKLNVDFRLYNNQLQGRCNTIAIVDKNNDDCERLREFYARMVQHLPREFFDDLGNLPSKLIPAEFLNQLKRQTEMPVVRDTQHYRAEAINNTIDTQNYRTVQSPASSQRAPINDFSQPVDSGESSQEFYSQATALHKPSQVSTSYSSSNSSNNRDTLAAQVKRETNNTVITDLEFPEDYVPDEVHSPTPRQPVQSDLRTNSIFGKLNRDGKNIGENVVIRTPAYVVGSIPVDWTHICTKSYRSDLKLTDPKYQRLELILSDIPPNRHQEVSLTAENSLVITFAEEDLSSFFHNAPIEKIYISLAKLGTAFWKNRGERFNFEIHKKLIEINEDDATASVWTARNFGVSDLIKGLDEMF</sequence>
<reference evidence="3" key="1">
    <citation type="submission" date="2016-05" db="EMBL/GenBank/DDBJ databases">
        <title>Comparative genomics of biotechnologically important yeasts.</title>
        <authorList>
            <consortium name="DOE Joint Genome Institute"/>
            <person name="Riley R."/>
            <person name="Haridas S."/>
            <person name="Wolfe K.H."/>
            <person name="Lopes M.R."/>
            <person name="Hittinger C.T."/>
            <person name="Goker M."/>
            <person name="Salamov A."/>
            <person name="Wisecaver J."/>
            <person name="Long T.M."/>
            <person name="Aerts A.L."/>
            <person name="Barry K."/>
            <person name="Choi C."/>
            <person name="Clum A."/>
            <person name="Coughlan A.Y."/>
            <person name="Deshpande S."/>
            <person name="Douglass A.P."/>
            <person name="Hanson S.J."/>
            <person name="Klenk H.-P."/>
            <person name="Labutti K."/>
            <person name="Lapidus A."/>
            <person name="Lindquist E."/>
            <person name="Lipzen A."/>
            <person name="Meier-Kolthoff J.P."/>
            <person name="Ohm R.A."/>
            <person name="Otillar R.P."/>
            <person name="Pangilinan J."/>
            <person name="Peng Y."/>
            <person name="Rokas A."/>
            <person name="Rosa C.A."/>
            <person name="Scheuner C."/>
            <person name="Sibirny A.A."/>
            <person name="Slot J.C."/>
            <person name="Stielow J.B."/>
            <person name="Sun H."/>
            <person name="Kurtzman C.P."/>
            <person name="Blackwell M."/>
            <person name="Grigoriev I.V."/>
            <person name="Jeffries T.W."/>
        </authorList>
    </citation>
    <scope>NUCLEOTIDE SEQUENCE [LARGE SCALE GENOMIC DNA]</scope>
    <source>
        <strain evidence="3">NRRL Y-17324</strain>
    </source>
</reference>
<evidence type="ECO:0000313" key="2">
    <source>
        <dbReference type="EMBL" id="ODV82277.1"/>
    </source>
</evidence>
<evidence type="ECO:0000256" key="1">
    <source>
        <dbReference type="SAM" id="MobiDB-lite"/>
    </source>
</evidence>
<feature type="region of interest" description="Disordered" evidence="1">
    <location>
        <begin position="218"/>
        <end position="279"/>
    </location>
</feature>
<gene>
    <name evidence="2" type="ORF">CANTADRAFT_4295</name>
</gene>
<dbReference type="OrthoDB" id="5520879at2759"/>
<evidence type="ECO:0000313" key="3">
    <source>
        <dbReference type="Proteomes" id="UP000094285"/>
    </source>
</evidence>
<name>A0A1E4SS84_9ASCO</name>
<dbReference type="SUPFAM" id="SSF50249">
    <property type="entry name" value="Nucleic acid-binding proteins"/>
    <property type="match status" value="1"/>
</dbReference>
<dbReference type="Gene3D" id="2.40.50.140">
    <property type="entry name" value="Nucleic acid-binding proteins"/>
    <property type="match status" value="1"/>
</dbReference>
<dbReference type="GeneID" id="30983065"/>